<keyword evidence="18" id="KW-1185">Reference proteome</keyword>
<dbReference type="NCBIfam" id="TIGR01123">
    <property type="entry name" value="ilvE_II"/>
    <property type="match status" value="1"/>
</dbReference>
<comment type="similarity">
    <text evidence="5">Belongs to the class-IV pyridoxal-phosphate-dependent aminotransferase family.</text>
</comment>
<dbReference type="EMBL" id="CP006842">
    <property type="protein sequence ID" value="AHW64426.1"/>
    <property type="molecule type" value="Genomic_DNA"/>
</dbReference>
<keyword evidence="9 17" id="KW-0808">Transferase</keyword>
<comment type="pathway">
    <text evidence="2">Amino-acid biosynthesis; L-isoleucine biosynthesis; L-isoleucine from 2-oxobutanoate: step 4/4.</text>
</comment>
<evidence type="ECO:0000313" key="18">
    <source>
        <dbReference type="Proteomes" id="UP000023703"/>
    </source>
</evidence>
<dbReference type="UniPathway" id="UPA00049">
    <property type="reaction ID" value="UER00062"/>
</dbReference>
<evidence type="ECO:0000256" key="12">
    <source>
        <dbReference type="ARBA" id="ARBA00048212"/>
    </source>
</evidence>
<dbReference type="CDD" id="cd01557">
    <property type="entry name" value="BCAT_beta_family"/>
    <property type="match status" value="1"/>
</dbReference>
<comment type="catalytic activity">
    <reaction evidence="13">
        <text>L-isoleucine + 2-oxoglutarate = (S)-3-methyl-2-oxopentanoate + L-glutamate</text>
        <dbReference type="Rhea" id="RHEA:24801"/>
        <dbReference type="ChEBI" id="CHEBI:16810"/>
        <dbReference type="ChEBI" id="CHEBI:29985"/>
        <dbReference type="ChEBI" id="CHEBI:35146"/>
        <dbReference type="ChEBI" id="CHEBI:58045"/>
        <dbReference type="EC" id="2.6.1.42"/>
    </reaction>
</comment>
<proteinExistence type="inferred from homology"/>
<dbReference type="PANTHER" id="PTHR11825">
    <property type="entry name" value="SUBGROUP IIII AMINOTRANSFERASE"/>
    <property type="match status" value="1"/>
</dbReference>
<keyword evidence="10" id="KW-0663">Pyridoxal phosphate</keyword>
<dbReference type="Pfam" id="PF01063">
    <property type="entry name" value="Aminotran_4"/>
    <property type="match status" value="1"/>
</dbReference>
<dbReference type="GO" id="GO:0009099">
    <property type="term" value="P:L-valine biosynthetic process"/>
    <property type="evidence" value="ECO:0007669"/>
    <property type="project" value="UniProtKB-UniPathway"/>
</dbReference>
<evidence type="ECO:0000256" key="14">
    <source>
        <dbReference type="ARBA" id="ARBA00049229"/>
    </source>
</evidence>
<keyword evidence="8" id="KW-0028">Amino-acid biosynthesis</keyword>
<dbReference type="EC" id="2.6.1.42" evidence="6"/>
<dbReference type="eggNOG" id="COG0115">
    <property type="taxonomic scope" value="Bacteria"/>
</dbReference>
<gene>
    <name evidence="17" type="primary">ilvE</name>
    <name evidence="17" type="ORF">CGLY_09905</name>
</gene>
<evidence type="ECO:0000256" key="1">
    <source>
        <dbReference type="ARBA" id="ARBA00001933"/>
    </source>
</evidence>
<dbReference type="PIRSF" id="PIRSF006468">
    <property type="entry name" value="BCAT1"/>
    <property type="match status" value="1"/>
</dbReference>
<dbReference type="GO" id="GO:0052656">
    <property type="term" value="F:L-isoleucine-2-oxoglutarate transaminase activity"/>
    <property type="evidence" value="ECO:0007669"/>
    <property type="project" value="RHEA"/>
</dbReference>
<evidence type="ECO:0000256" key="3">
    <source>
        <dbReference type="ARBA" id="ARBA00004931"/>
    </source>
</evidence>
<dbReference type="GO" id="GO:0052654">
    <property type="term" value="F:L-leucine-2-oxoglutarate transaminase activity"/>
    <property type="evidence" value="ECO:0007669"/>
    <property type="project" value="RHEA"/>
</dbReference>
<evidence type="ECO:0000256" key="4">
    <source>
        <dbReference type="ARBA" id="ARBA00005072"/>
    </source>
</evidence>
<evidence type="ECO:0000256" key="2">
    <source>
        <dbReference type="ARBA" id="ARBA00004824"/>
    </source>
</evidence>
<dbReference type="STRING" id="1404245.CGLY_09905"/>
<dbReference type="KEGG" id="cgy:CGLY_09905"/>
<dbReference type="NCBIfam" id="NF009897">
    <property type="entry name" value="PRK13357.1"/>
    <property type="match status" value="1"/>
</dbReference>
<protein>
    <recommendedName>
        <fullName evidence="6">branched-chain-amino-acid transaminase</fullName>
        <ecNumber evidence="6">2.6.1.42</ecNumber>
    </recommendedName>
</protein>
<evidence type="ECO:0000256" key="16">
    <source>
        <dbReference type="SAM" id="MobiDB-lite"/>
    </source>
</evidence>
<dbReference type="HOGENOM" id="CLU_031922_0_2_11"/>
<dbReference type="Proteomes" id="UP000023703">
    <property type="component" value="Chromosome"/>
</dbReference>
<dbReference type="InterPro" id="IPR001544">
    <property type="entry name" value="Aminotrans_IV"/>
</dbReference>
<dbReference type="SUPFAM" id="SSF56752">
    <property type="entry name" value="D-aminoacid aminotransferase-like PLP-dependent enzymes"/>
    <property type="match status" value="1"/>
</dbReference>
<dbReference type="InterPro" id="IPR033939">
    <property type="entry name" value="BCAT_family"/>
</dbReference>
<evidence type="ECO:0000256" key="6">
    <source>
        <dbReference type="ARBA" id="ARBA00013053"/>
    </source>
</evidence>
<comment type="catalytic activity">
    <reaction evidence="14">
        <text>L-leucine + 2-oxoglutarate = 4-methyl-2-oxopentanoate + L-glutamate</text>
        <dbReference type="Rhea" id="RHEA:18321"/>
        <dbReference type="ChEBI" id="CHEBI:16810"/>
        <dbReference type="ChEBI" id="CHEBI:17865"/>
        <dbReference type="ChEBI" id="CHEBI:29985"/>
        <dbReference type="ChEBI" id="CHEBI:57427"/>
        <dbReference type="EC" id="2.6.1.42"/>
    </reaction>
</comment>
<evidence type="ECO:0000256" key="7">
    <source>
        <dbReference type="ARBA" id="ARBA00022576"/>
    </source>
</evidence>
<dbReference type="AlphaFoldDB" id="X5ECU3"/>
<evidence type="ECO:0000256" key="10">
    <source>
        <dbReference type="ARBA" id="ARBA00022898"/>
    </source>
</evidence>
<reference evidence="17 18" key="1">
    <citation type="journal article" date="2015" name="Int. J. Syst. Evol. Microbiol.">
        <title>Revisiting Corynebacterium glyciniphilum (ex Kubota et al., 1972) sp. nov., nom. rev., isolated from putrefied banana.</title>
        <authorList>
            <person name="Al-Dilaimi A."/>
            <person name="Bednarz H."/>
            <person name="Lomker A."/>
            <person name="Niehaus K."/>
            <person name="Kalinowski J."/>
            <person name="Ruckert C."/>
        </authorList>
    </citation>
    <scope>NUCLEOTIDE SEQUENCE [LARGE SCALE GENOMIC DNA]</scope>
    <source>
        <strain evidence="17">AJ 3170</strain>
    </source>
</reference>
<dbReference type="Gene3D" id="3.20.10.10">
    <property type="entry name" value="D-amino Acid Aminotransferase, subunit A, domain 2"/>
    <property type="match status" value="1"/>
</dbReference>
<dbReference type="GO" id="GO:0009098">
    <property type="term" value="P:L-leucine biosynthetic process"/>
    <property type="evidence" value="ECO:0007669"/>
    <property type="project" value="UniProtKB-UniPathway"/>
</dbReference>
<comment type="catalytic activity">
    <reaction evidence="12">
        <text>L-valine + 2-oxoglutarate = 3-methyl-2-oxobutanoate + L-glutamate</text>
        <dbReference type="Rhea" id="RHEA:24813"/>
        <dbReference type="ChEBI" id="CHEBI:11851"/>
        <dbReference type="ChEBI" id="CHEBI:16810"/>
        <dbReference type="ChEBI" id="CHEBI:29985"/>
        <dbReference type="ChEBI" id="CHEBI:57762"/>
        <dbReference type="EC" id="2.6.1.42"/>
    </reaction>
</comment>
<dbReference type="Gene3D" id="3.30.470.10">
    <property type="match status" value="1"/>
</dbReference>
<dbReference type="InterPro" id="IPR043132">
    <property type="entry name" value="BCAT-like_C"/>
</dbReference>
<evidence type="ECO:0000313" key="17">
    <source>
        <dbReference type="EMBL" id="AHW64426.1"/>
    </source>
</evidence>
<dbReference type="UniPathway" id="UPA00047">
    <property type="reaction ID" value="UER00058"/>
</dbReference>
<comment type="pathway">
    <text evidence="4">Amino-acid biosynthesis; L-leucine biosynthesis; L-leucine from 3-methyl-2-oxobutanoate: step 4/4.</text>
</comment>
<accession>X5ECU3</accession>
<evidence type="ECO:0000256" key="8">
    <source>
        <dbReference type="ARBA" id="ARBA00022605"/>
    </source>
</evidence>
<feature type="region of interest" description="Disordered" evidence="16">
    <location>
        <begin position="1"/>
        <end position="40"/>
    </location>
</feature>
<dbReference type="InterPro" id="IPR036038">
    <property type="entry name" value="Aminotransferase-like"/>
</dbReference>
<organism evidence="17 18">
    <name type="scientific">Corynebacterium glyciniphilum AJ 3170</name>
    <dbReference type="NCBI Taxonomy" id="1404245"/>
    <lineage>
        <taxon>Bacteria</taxon>
        <taxon>Bacillati</taxon>
        <taxon>Actinomycetota</taxon>
        <taxon>Actinomycetes</taxon>
        <taxon>Mycobacteriales</taxon>
        <taxon>Corynebacteriaceae</taxon>
        <taxon>Corynebacterium</taxon>
    </lineage>
</organism>
<name>X5ECU3_9CORY</name>
<sequence length="391" mass="42032">MFRTGTDGSKIQAMSDSAPANSTSDTFSRTLTENPTPPERIADVLANPGFGRHFTDHMVVIDWTEDAGWHDARLVPYAPIAMDPATSVLHYGQAIFEGLKAYRQPDGSIATFRPDKNAERIRSSARRIAMPEIPEELFLASLSELVDVDKDWVPASGGEEALYLRPFIISTEVGLGVHPSVSYSYYVIASPAGAYFKGGVTPVSVWLSTEYVRAAPGGTGAAKFAGNYASSLAAQSYAEKQGCDQVVWLDAANHTNIEEMGGMNLAFILGGQGEEPAELVTPELSGSLLPGVTRDSLLQLAADEGLKVTERRFTVDEWRATAASGEMTEAFACGTAAVITPVGTVKDRTGEFQINGGNPGEITMRLRERLTGIQRGTGEDTHSWNHTLVQA</sequence>
<feature type="modified residue" description="N6-(pyridoxal phosphate)lysine" evidence="15">
    <location>
        <position position="223"/>
    </location>
</feature>
<comment type="cofactor">
    <cofactor evidence="1">
        <name>pyridoxal 5'-phosphate</name>
        <dbReference type="ChEBI" id="CHEBI:597326"/>
    </cofactor>
</comment>
<dbReference type="GO" id="GO:0009097">
    <property type="term" value="P:isoleucine biosynthetic process"/>
    <property type="evidence" value="ECO:0007669"/>
    <property type="project" value="UniProtKB-UniPathway"/>
</dbReference>
<keyword evidence="7 17" id="KW-0032">Aminotransferase</keyword>
<feature type="compositionally biased region" description="Polar residues" evidence="16">
    <location>
        <begin position="1"/>
        <end position="34"/>
    </location>
</feature>
<evidence type="ECO:0000256" key="15">
    <source>
        <dbReference type="PIRSR" id="PIRSR006468-1"/>
    </source>
</evidence>
<comment type="pathway">
    <text evidence="3">Amino-acid biosynthesis; L-valine biosynthesis; L-valine from pyruvate: step 4/4.</text>
</comment>
<evidence type="ECO:0000256" key="9">
    <source>
        <dbReference type="ARBA" id="ARBA00022679"/>
    </source>
</evidence>
<dbReference type="InterPro" id="IPR043131">
    <property type="entry name" value="BCAT-like_N"/>
</dbReference>
<dbReference type="UniPathway" id="UPA00048">
    <property type="reaction ID" value="UER00073"/>
</dbReference>
<dbReference type="GO" id="GO:0052655">
    <property type="term" value="F:L-valine-2-oxoglutarate transaminase activity"/>
    <property type="evidence" value="ECO:0007669"/>
    <property type="project" value="RHEA"/>
</dbReference>
<evidence type="ECO:0000256" key="5">
    <source>
        <dbReference type="ARBA" id="ARBA00009320"/>
    </source>
</evidence>
<evidence type="ECO:0000256" key="11">
    <source>
        <dbReference type="ARBA" id="ARBA00023304"/>
    </source>
</evidence>
<dbReference type="InterPro" id="IPR005786">
    <property type="entry name" value="B_amino_transII"/>
</dbReference>
<keyword evidence="11" id="KW-0100">Branched-chain amino acid biosynthesis</keyword>
<dbReference type="PANTHER" id="PTHR11825:SF44">
    <property type="entry name" value="BRANCHED-CHAIN-AMINO-ACID AMINOTRANSFERASE"/>
    <property type="match status" value="1"/>
</dbReference>
<evidence type="ECO:0000256" key="13">
    <source>
        <dbReference type="ARBA" id="ARBA00048798"/>
    </source>
</evidence>